<comment type="caution">
    <text evidence="1">The sequence shown here is derived from an EMBL/GenBank/DDBJ whole genome shotgun (WGS) entry which is preliminary data.</text>
</comment>
<keyword evidence="2" id="KW-1185">Reference proteome</keyword>
<proteinExistence type="predicted"/>
<sequence length="190" mass="21711">MKTLINIIFLLISYSTCANSEEVIESPIAASSYTFCHIDTKCITSIRLANTSPYQVKLSSLAFNEQGIDLNSMFIYEVDEYFSIRAENPNAKVPEQPIQGRRRAHTKLSSIEFEPLEVKFIELKGMEERFALNPEKKYLVSTITPFVNLYINGKFVDIITIRTKYSLLAIPTKDMEIKERPIKQFATPQG</sequence>
<protein>
    <submittedName>
        <fullName evidence="1">Uncharacterized protein</fullName>
    </submittedName>
</protein>
<evidence type="ECO:0000313" key="2">
    <source>
        <dbReference type="Proteomes" id="UP000321189"/>
    </source>
</evidence>
<gene>
    <name evidence="1" type="ORF">PAT01_32550</name>
</gene>
<organism evidence="1 2">
    <name type="scientific">Pseudoalteromonas atlantica</name>
    <name type="common">Alteromonas atlantica</name>
    <dbReference type="NCBI Taxonomy" id="288"/>
    <lineage>
        <taxon>Bacteria</taxon>
        <taxon>Pseudomonadati</taxon>
        <taxon>Pseudomonadota</taxon>
        <taxon>Gammaproteobacteria</taxon>
        <taxon>Alteromonadales</taxon>
        <taxon>Pseudoalteromonadaceae</taxon>
        <taxon>Pseudoalteromonas</taxon>
    </lineage>
</organism>
<accession>A0ABQ0UHM7</accession>
<reference evidence="1 2" key="1">
    <citation type="submission" date="2019-07" db="EMBL/GenBank/DDBJ databases">
        <title>Whole genome shotgun sequence of Pseudoalteromonas atlantica NBRC 103033.</title>
        <authorList>
            <person name="Hosoyama A."/>
            <person name="Uohara A."/>
            <person name="Ohji S."/>
            <person name="Ichikawa N."/>
        </authorList>
    </citation>
    <scope>NUCLEOTIDE SEQUENCE [LARGE SCALE GENOMIC DNA]</scope>
    <source>
        <strain evidence="1 2">NBRC 103033</strain>
    </source>
</reference>
<evidence type="ECO:0000313" key="1">
    <source>
        <dbReference type="EMBL" id="GEK77951.1"/>
    </source>
</evidence>
<name>A0ABQ0UHM7_PSEAF</name>
<dbReference type="EMBL" id="BJUT01000050">
    <property type="protein sequence ID" value="GEK77951.1"/>
    <property type="molecule type" value="Genomic_DNA"/>
</dbReference>
<dbReference type="Proteomes" id="UP000321189">
    <property type="component" value="Unassembled WGS sequence"/>
</dbReference>
<dbReference type="RefSeq" id="WP_154945832.1">
    <property type="nucleotide sequence ID" value="NZ_BJUT01000050.1"/>
</dbReference>